<dbReference type="Pfam" id="PF11775">
    <property type="entry name" value="CobT_C"/>
    <property type="match status" value="1"/>
</dbReference>
<dbReference type="SUPFAM" id="SSF53300">
    <property type="entry name" value="vWA-like"/>
    <property type="match status" value="1"/>
</dbReference>
<dbReference type="InterPro" id="IPR036465">
    <property type="entry name" value="vWFA_dom_sf"/>
</dbReference>
<dbReference type="Pfam" id="PF06213">
    <property type="entry name" value="CobT"/>
    <property type="match status" value="1"/>
</dbReference>
<name>A0A2W5P1F1_9SPHN</name>
<evidence type="ECO:0000256" key="2">
    <source>
        <dbReference type="SAM" id="MobiDB-lite"/>
    </source>
</evidence>
<dbReference type="SMART" id="SM00327">
    <property type="entry name" value="VWA"/>
    <property type="match status" value="1"/>
</dbReference>
<dbReference type="Proteomes" id="UP000249229">
    <property type="component" value="Unassembled WGS sequence"/>
</dbReference>
<evidence type="ECO:0000313" key="5">
    <source>
        <dbReference type="Proteomes" id="UP000249229"/>
    </source>
</evidence>
<dbReference type="EC" id="6.6.1.2" evidence="1"/>
<gene>
    <name evidence="4" type="primary">cobT</name>
    <name evidence="4" type="ORF">DI544_10915</name>
</gene>
<protein>
    <recommendedName>
        <fullName evidence="1">Cobaltochelatase subunit CobT</fullName>
        <ecNumber evidence="1">6.6.1.2</ecNumber>
    </recommendedName>
</protein>
<comment type="caution">
    <text evidence="4">The sequence shown here is derived from an EMBL/GenBank/DDBJ whole genome shotgun (WGS) entry which is preliminary data.</text>
</comment>
<dbReference type="AlphaFoldDB" id="A0A2W5P1F1"/>
<feature type="compositionally biased region" description="Acidic residues" evidence="2">
    <location>
        <begin position="257"/>
        <end position="283"/>
    </location>
</feature>
<feature type="compositionally biased region" description="Acidic residues" evidence="2">
    <location>
        <begin position="203"/>
        <end position="239"/>
    </location>
</feature>
<dbReference type="InterPro" id="IPR002035">
    <property type="entry name" value="VWF_A"/>
</dbReference>
<accession>A0A2W5P1F1</accession>
<evidence type="ECO:0000256" key="1">
    <source>
        <dbReference type="NCBIfam" id="TIGR01651"/>
    </source>
</evidence>
<feature type="domain" description="VWFA" evidence="3">
    <location>
        <begin position="401"/>
        <end position="607"/>
    </location>
</feature>
<feature type="region of interest" description="Disordered" evidence="2">
    <location>
        <begin position="202"/>
        <end position="296"/>
    </location>
</feature>
<dbReference type="PIRSF" id="PIRSF031715">
    <property type="entry name" value="Cob_chel_CobT"/>
    <property type="match status" value="1"/>
</dbReference>
<dbReference type="CDD" id="cd01454">
    <property type="entry name" value="vWA_norD_type"/>
    <property type="match status" value="1"/>
</dbReference>
<dbReference type="Gene3D" id="3.40.50.410">
    <property type="entry name" value="von Willebrand factor, type A domain"/>
    <property type="match status" value="1"/>
</dbReference>
<dbReference type="InterPro" id="IPR025861">
    <property type="entry name" value="CobT_VWA_dom"/>
</dbReference>
<dbReference type="EMBL" id="QFQI01000008">
    <property type="protein sequence ID" value="PZQ59632.1"/>
    <property type="molecule type" value="Genomic_DNA"/>
</dbReference>
<feature type="compositionally biased region" description="Basic and acidic residues" evidence="2">
    <location>
        <begin position="246"/>
        <end position="256"/>
    </location>
</feature>
<dbReference type="NCBIfam" id="TIGR01651">
    <property type="entry name" value="CobT"/>
    <property type="match status" value="1"/>
</dbReference>
<organism evidence="4 5">
    <name type="scientific">Sphingomonas taxi</name>
    <dbReference type="NCBI Taxonomy" id="1549858"/>
    <lineage>
        <taxon>Bacteria</taxon>
        <taxon>Pseudomonadati</taxon>
        <taxon>Pseudomonadota</taxon>
        <taxon>Alphaproteobacteria</taxon>
        <taxon>Sphingomonadales</taxon>
        <taxon>Sphingomonadaceae</taxon>
        <taxon>Sphingomonas</taxon>
    </lineage>
</organism>
<dbReference type="GO" id="GO:0051116">
    <property type="term" value="F:cobaltochelatase activity"/>
    <property type="evidence" value="ECO:0007669"/>
    <property type="project" value="UniProtKB-UniRule"/>
</dbReference>
<evidence type="ECO:0000313" key="4">
    <source>
        <dbReference type="EMBL" id="PZQ59632.1"/>
    </source>
</evidence>
<proteinExistence type="predicted"/>
<dbReference type="InterPro" id="IPR006538">
    <property type="entry name" value="CobT"/>
</dbReference>
<dbReference type="InterPro" id="IPR051928">
    <property type="entry name" value="NorD/CobT"/>
</dbReference>
<dbReference type="PANTHER" id="PTHR41248:SF1">
    <property type="entry name" value="NORD PROTEIN"/>
    <property type="match status" value="1"/>
</dbReference>
<sequence length="607" mass="66821">MAQDTPLDRFKAVLGGAARALSDQTELELAYTADAPAQSGTHLRVPMPARTLPPEQVAEARGFADSFALRLRHHDTALHARGAPAEATARSVYDAIEHARVEALGSRGYQGIADNLASALDVRLRSDPITRARNRSEVPLSSALGLLVREALTGTAPPAVAEPGLALVREWIGEKVDLNALALALDDQRVFQGMTRKLLEQLELVEGEQEPQDSDESGEDEESEESQDTDESDEGEAEGSEGQSEVEARGQQHDDQSSEGESDEQDGDDIDDAEGEPGDEGEEGMQPVRPNRPPADLSAQFDYRIWTEGFDEVVAATDLCDAEELARLRGYLDQQLVHLQSAVSKLANRLQRRLMAQQSRSWDFDQDEGLLDAARLARVVVNPTQSLSYKVERDTEFRDTVVTLLIDNSGSMRGRPISIAAISADILARTLERCGVKTEILGFTTRAWKGGQSRETWLSAGRPPQPGRLNDVRHIVYKRADEPWRRARASLGLMMREGLLKENIDGEALLWAHGRMMARPEERRILMVISDGAPVDDSTLSVNSGSYLERHLRQVIAWIEKRSPVELVAIGIGHDVTRYYSRAVTIMDAEQLGGTIIEQLAALFDAE</sequence>
<dbReference type="PROSITE" id="PS50234">
    <property type="entry name" value="VWFA"/>
    <property type="match status" value="1"/>
</dbReference>
<reference evidence="4 5" key="1">
    <citation type="submission" date="2017-08" db="EMBL/GenBank/DDBJ databases">
        <title>Infants hospitalized years apart are colonized by the same room-sourced microbial strains.</title>
        <authorList>
            <person name="Brooks B."/>
            <person name="Olm M.R."/>
            <person name="Firek B.A."/>
            <person name="Baker R."/>
            <person name="Thomas B.C."/>
            <person name="Morowitz M.J."/>
            <person name="Banfield J.F."/>
        </authorList>
    </citation>
    <scope>NUCLEOTIDE SEQUENCE [LARGE SCALE GENOMIC DNA]</scope>
    <source>
        <strain evidence="4">S2_005_001_R1_22</strain>
    </source>
</reference>
<evidence type="ECO:0000259" key="3">
    <source>
        <dbReference type="PROSITE" id="PS50234"/>
    </source>
</evidence>
<dbReference type="GO" id="GO:0009236">
    <property type="term" value="P:cobalamin biosynthetic process"/>
    <property type="evidence" value="ECO:0007669"/>
    <property type="project" value="UniProtKB-UniRule"/>
</dbReference>
<dbReference type="PANTHER" id="PTHR41248">
    <property type="entry name" value="NORD PROTEIN"/>
    <property type="match status" value="1"/>
</dbReference>